<dbReference type="InterPro" id="IPR003615">
    <property type="entry name" value="HNH_nuc"/>
</dbReference>
<evidence type="ECO:0000313" key="2">
    <source>
        <dbReference type="EMBL" id="GAA5189516.1"/>
    </source>
</evidence>
<protein>
    <recommendedName>
        <fullName evidence="1">HNH nuclease domain-containing protein</fullName>
    </recommendedName>
</protein>
<name>A0ABP9S0V1_9GAMM</name>
<dbReference type="Pfam" id="PF13391">
    <property type="entry name" value="HNH_2"/>
    <property type="match status" value="1"/>
</dbReference>
<gene>
    <name evidence="2" type="ORF">GCM10025772_12090</name>
</gene>
<dbReference type="Proteomes" id="UP001501600">
    <property type="component" value="Unassembled WGS sequence"/>
</dbReference>
<accession>A0ABP9S0V1</accession>
<proteinExistence type="predicted"/>
<reference evidence="3" key="1">
    <citation type="journal article" date="2019" name="Int. J. Syst. Evol. Microbiol.">
        <title>The Global Catalogue of Microorganisms (GCM) 10K type strain sequencing project: providing services to taxonomists for standard genome sequencing and annotation.</title>
        <authorList>
            <consortium name="The Broad Institute Genomics Platform"/>
            <consortium name="The Broad Institute Genome Sequencing Center for Infectious Disease"/>
            <person name="Wu L."/>
            <person name="Ma J."/>
        </authorList>
    </citation>
    <scope>NUCLEOTIDE SEQUENCE [LARGE SCALE GENOMIC DNA]</scope>
    <source>
        <strain evidence="3">JCM 18720</strain>
    </source>
</reference>
<dbReference type="EMBL" id="BAABLF010000006">
    <property type="protein sequence ID" value="GAA5189516.1"/>
    <property type="molecule type" value="Genomic_DNA"/>
</dbReference>
<sequence>MYAGGLKMTRCSGEKPVQMAFDVLEHQSKPNALLDSVYSWRPDGGRRTRAIEAELVVEPVPDELDPLSDINNASDLPSDETERETVVKARLGQGRFRRDMLSLWGGCAVTGVVSPLMLRASHAKPWRISDNAERLDANNGLALTPSLDAAFDSGWITFNDSGEIVISSRFPSDEALKLEIRPNLKLRKPLNEKQKLYMAHHREEVFLGP</sequence>
<comment type="caution">
    <text evidence="2">The sequence shown here is derived from an EMBL/GenBank/DDBJ whole genome shotgun (WGS) entry which is preliminary data.</text>
</comment>
<keyword evidence="3" id="KW-1185">Reference proteome</keyword>
<evidence type="ECO:0000313" key="3">
    <source>
        <dbReference type="Proteomes" id="UP001501600"/>
    </source>
</evidence>
<feature type="domain" description="HNH nuclease" evidence="1">
    <location>
        <begin position="107"/>
        <end position="159"/>
    </location>
</feature>
<organism evidence="2 3">
    <name type="scientific">Ferrimonas gelatinilytica</name>
    <dbReference type="NCBI Taxonomy" id="1255257"/>
    <lineage>
        <taxon>Bacteria</taxon>
        <taxon>Pseudomonadati</taxon>
        <taxon>Pseudomonadota</taxon>
        <taxon>Gammaproteobacteria</taxon>
        <taxon>Alteromonadales</taxon>
        <taxon>Ferrimonadaceae</taxon>
        <taxon>Ferrimonas</taxon>
    </lineage>
</organism>
<evidence type="ECO:0000259" key="1">
    <source>
        <dbReference type="Pfam" id="PF13391"/>
    </source>
</evidence>